<dbReference type="Pfam" id="PF01551">
    <property type="entry name" value="Peptidase_M23"/>
    <property type="match status" value="1"/>
</dbReference>
<dbReference type="PANTHER" id="PTHR21666">
    <property type="entry name" value="PEPTIDASE-RELATED"/>
    <property type="match status" value="1"/>
</dbReference>
<evidence type="ECO:0000259" key="1">
    <source>
        <dbReference type="Pfam" id="PF01551"/>
    </source>
</evidence>
<dbReference type="InterPro" id="IPR011055">
    <property type="entry name" value="Dup_hybrid_motif"/>
</dbReference>
<dbReference type="SUPFAM" id="SSF51261">
    <property type="entry name" value="Duplicated hybrid motif"/>
    <property type="match status" value="1"/>
</dbReference>
<dbReference type="Gene3D" id="2.70.70.10">
    <property type="entry name" value="Glucose Permease (Domain IIA)"/>
    <property type="match status" value="1"/>
</dbReference>
<gene>
    <name evidence="2" type="ORF">METZ01_LOCUS215156</name>
</gene>
<accession>A0A382FI71</accession>
<protein>
    <recommendedName>
        <fullName evidence="1">M23ase beta-sheet core domain-containing protein</fullName>
    </recommendedName>
</protein>
<evidence type="ECO:0000313" key="2">
    <source>
        <dbReference type="EMBL" id="SVB62302.1"/>
    </source>
</evidence>
<dbReference type="EMBL" id="UINC01049939">
    <property type="protein sequence ID" value="SVB62302.1"/>
    <property type="molecule type" value="Genomic_DNA"/>
</dbReference>
<organism evidence="2">
    <name type="scientific">marine metagenome</name>
    <dbReference type="NCBI Taxonomy" id="408172"/>
    <lineage>
        <taxon>unclassified sequences</taxon>
        <taxon>metagenomes</taxon>
        <taxon>ecological metagenomes</taxon>
    </lineage>
</organism>
<dbReference type="CDD" id="cd12797">
    <property type="entry name" value="M23_peptidase"/>
    <property type="match status" value="1"/>
</dbReference>
<dbReference type="InterPro" id="IPR016047">
    <property type="entry name" value="M23ase_b-sheet_dom"/>
</dbReference>
<name>A0A382FI71_9ZZZZ</name>
<dbReference type="InterPro" id="IPR050570">
    <property type="entry name" value="Cell_wall_metabolism_enzyme"/>
</dbReference>
<proteinExistence type="predicted"/>
<reference evidence="2" key="1">
    <citation type="submission" date="2018-05" db="EMBL/GenBank/DDBJ databases">
        <authorList>
            <person name="Lanie J.A."/>
            <person name="Ng W.-L."/>
            <person name="Kazmierczak K.M."/>
            <person name="Andrzejewski T.M."/>
            <person name="Davidsen T.M."/>
            <person name="Wayne K.J."/>
            <person name="Tettelin H."/>
            <person name="Glass J.I."/>
            <person name="Rusch D."/>
            <person name="Podicherti R."/>
            <person name="Tsui H.-C.T."/>
            <person name="Winkler M.E."/>
        </authorList>
    </citation>
    <scope>NUCLEOTIDE SEQUENCE</scope>
</reference>
<feature type="domain" description="M23ase beta-sheet core" evidence="1">
    <location>
        <begin position="198"/>
        <end position="292"/>
    </location>
</feature>
<dbReference type="AlphaFoldDB" id="A0A382FI71"/>
<dbReference type="GO" id="GO:0004222">
    <property type="term" value="F:metalloendopeptidase activity"/>
    <property type="evidence" value="ECO:0007669"/>
    <property type="project" value="TreeGrafter"/>
</dbReference>
<sequence length="313" mass="34568">MKKIATILTLFVISAYPSFELQRIPAGASALKTQLSGDTVANGETLLLEITLPDTVVLGHITAGLGDTMALRLYEHPVKTEGAFFAMVGIDYYAEPYSDTIHVMWTEDDISYTRSLPFQVTRGSYPSSRVTGVPQSRVTPSAADYRRIARERREIGAAYVSVRDSVLMEGPFRMPTEKVTITGAFGSRRIFNGQLRSVHFGLDMRAYEGTPLYAAQSGLVKLAKNLFYSGNHVVIEHGMGIYSSYSHMSRLNVETGEWVEKGQLLGLSGSTGRVTAAHLHWTINVNGVRVHPLQFYDVQAALYGTEGMEQYVE</sequence>
<dbReference type="PANTHER" id="PTHR21666:SF270">
    <property type="entry name" value="MUREIN HYDROLASE ACTIVATOR ENVC"/>
    <property type="match status" value="1"/>
</dbReference>